<evidence type="ECO:0000256" key="9">
    <source>
        <dbReference type="SAM" id="Phobius"/>
    </source>
</evidence>
<dbReference type="PANTHER" id="PTHR11629">
    <property type="entry name" value="VACUOLAR PROTON ATPASES"/>
    <property type="match status" value="1"/>
</dbReference>
<keyword evidence="5 9" id="KW-1133">Transmembrane helix</keyword>
<evidence type="ECO:0000256" key="1">
    <source>
        <dbReference type="ARBA" id="ARBA00004141"/>
    </source>
</evidence>
<evidence type="ECO:0000256" key="5">
    <source>
        <dbReference type="ARBA" id="ARBA00022989"/>
    </source>
</evidence>
<evidence type="ECO:0000313" key="11">
    <source>
        <dbReference type="Proteomes" id="UP000066986"/>
    </source>
</evidence>
<organism evidence="10 11">
    <name type="scientific">Aerococcus viridans</name>
    <dbReference type="NCBI Taxonomy" id="1377"/>
    <lineage>
        <taxon>Bacteria</taxon>
        <taxon>Bacillati</taxon>
        <taxon>Bacillota</taxon>
        <taxon>Bacilli</taxon>
        <taxon>Lactobacillales</taxon>
        <taxon>Aerococcaceae</taxon>
        <taxon>Aerococcus</taxon>
    </lineage>
</organism>
<dbReference type="GO" id="GO:0033179">
    <property type="term" value="C:proton-transporting V-type ATPase, V0 domain"/>
    <property type="evidence" value="ECO:0007669"/>
    <property type="project" value="InterPro"/>
</dbReference>
<evidence type="ECO:0000256" key="2">
    <source>
        <dbReference type="ARBA" id="ARBA00009904"/>
    </source>
</evidence>
<dbReference type="GeneID" id="32030481"/>
<feature type="transmembrane region" description="Helical" evidence="9">
    <location>
        <begin position="436"/>
        <end position="461"/>
    </location>
</feature>
<dbReference type="GO" id="GO:0051117">
    <property type="term" value="F:ATPase binding"/>
    <property type="evidence" value="ECO:0007669"/>
    <property type="project" value="TreeGrafter"/>
</dbReference>
<dbReference type="InterPro" id="IPR002490">
    <property type="entry name" value="V-ATPase_116kDa_su"/>
</dbReference>
<dbReference type="Pfam" id="PF01496">
    <property type="entry name" value="V_ATPase_I"/>
    <property type="match status" value="1"/>
</dbReference>
<gene>
    <name evidence="10" type="ORF">AWM76_06070</name>
</gene>
<sequence>MITEMRLVNITGPRDDIDRMADRYLTHYPIHLENALKELSEIRTLRPYTSPNPYEPWEERIDNLLDYTNVEHGKDIHLDKPMTFDQAKALVNEVEESLQHEREAITKVQAAHDEANENLLMFRPFQSIDFNLDKIYEMNHIKFRFGRFTRENYRKFEKYVDSMVPAIFVKSEETEKYVYGVYFTPDEARQRVDALLFSLAWERIYLPEESGSFREITHKYQNLVEDTESQLIQLKRKMRALVTPVAPNLLAAKSRLMDLSQAFGVRKFAAITREEFAQKETRYLLIGWMAQSDAQKFSDEVKNDPNVTMYIEDEDDNSHLNPPTKMKNNFLIRPFELLTKMYGVPNYREIDPTAIVGISYSLLFGAMFGDVGQGFILFLVGLVGFFNKKLRPIGMLAPIGLSSTIFGFLYGSIFGFEDVIHALWLPPMTHMTDIPFFGSLNTVFIVAVAFGMFMILATMIVNIVQRFNAGEKWEAILDKNGIAGFIFYFVLVAMLILYMSGHTIPAIGILIAILALALITIAFKEEIIRKLENHKEKNGDNIVIQALTIFFETFETLLTYFSNSISFVRVGAFAISHGAMMSVVLMFAGAENSGNINWLVIILGNLFVIGFEGLVVAIQVLRLEFYEIFSHFYRGDGIEFKNIWIKDLRRK</sequence>
<protein>
    <submittedName>
        <fullName evidence="10">ATPase</fullName>
    </submittedName>
</protein>
<dbReference type="EMBL" id="CP014164">
    <property type="protein sequence ID" value="AMC01137.1"/>
    <property type="molecule type" value="Genomic_DNA"/>
</dbReference>
<dbReference type="Proteomes" id="UP000066986">
    <property type="component" value="Chromosome"/>
</dbReference>
<feature type="transmembrane region" description="Helical" evidence="9">
    <location>
        <begin position="362"/>
        <end position="386"/>
    </location>
</feature>
<comment type="similarity">
    <text evidence="2">Belongs to the V-ATPase 116 kDa subunit family.</text>
</comment>
<keyword evidence="7 9" id="KW-0472">Membrane</keyword>
<dbReference type="GO" id="GO:0046961">
    <property type="term" value="F:proton-transporting ATPase activity, rotational mechanism"/>
    <property type="evidence" value="ECO:0007669"/>
    <property type="project" value="InterPro"/>
</dbReference>
<keyword evidence="8" id="KW-0175">Coiled coil</keyword>
<evidence type="ECO:0000256" key="3">
    <source>
        <dbReference type="ARBA" id="ARBA00022448"/>
    </source>
</evidence>
<dbReference type="AlphaFoldDB" id="A0AAU8U556"/>
<reference evidence="10 11" key="1">
    <citation type="journal article" date="2016" name="Genome Announc.">
        <title>Complete Genome Sequences of Aerococcus christensenii CCUG 28831T, Aerococcus sanguinicola CCUG 43001T, Aerococcus urinae CCUG 36881T, Aerococcus urinaeequi CCUG 28094T, Aerococcus urinaehominis CCUG 42038 BT, and Aerococcus viridans CCUG 4311T.</title>
        <authorList>
            <person name="Carkaci D."/>
            <person name="Dargis R."/>
            <person name="Nielsen X.C."/>
            <person name="Skovgaard O."/>
            <person name="Fuursted K."/>
            <person name="Christensen J.J."/>
        </authorList>
    </citation>
    <scope>NUCLEOTIDE SEQUENCE [LARGE SCALE GENOMIC DNA]</scope>
    <source>
        <strain evidence="10 11">CCUG4311</strain>
    </source>
</reference>
<feature type="coiled-coil region" evidence="8">
    <location>
        <begin position="84"/>
        <end position="118"/>
    </location>
</feature>
<dbReference type="PANTHER" id="PTHR11629:SF63">
    <property type="entry name" value="V-TYPE PROTON ATPASE SUBUNIT A"/>
    <property type="match status" value="1"/>
</dbReference>
<feature type="transmembrane region" description="Helical" evidence="9">
    <location>
        <begin position="482"/>
        <end position="500"/>
    </location>
</feature>
<feature type="transmembrane region" description="Helical" evidence="9">
    <location>
        <begin position="393"/>
        <end position="416"/>
    </location>
</feature>
<name>A0AAU8U556_9LACT</name>
<dbReference type="RefSeq" id="WP_003142404.1">
    <property type="nucleotide sequence ID" value="NZ_CP014164.1"/>
</dbReference>
<feature type="transmembrane region" description="Helical" evidence="9">
    <location>
        <begin position="596"/>
        <end position="621"/>
    </location>
</feature>
<evidence type="ECO:0000256" key="6">
    <source>
        <dbReference type="ARBA" id="ARBA00023065"/>
    </source>
</evidence>
<keyword evidence="6" id="KW-0406">Ion transport</keyword>
<dbReference type="GO" id="GO:0016471">
    <property type="term" value="C:vacuolar proton-transporting V-type ATPase complex"/>
    <property type="evidence" value="ECO:0007669"/>
    <property type="project" value="TreeGrafter"/>
</dbReference>
<evidence type="ECO:0000256" key="4">
    <source>
        <dbReference type="ARBA" id="ARBA00022692"/>
    </source>
</evidence>
<accession>A0AAU8U556</accession>
<reference evidence="11" key="2">
    <citation type="submission" date="2016-01" db="EMBL/GenBank/DDBJ databases">
        <title>Six Aerococcus type strain genome sequencing and assembly using PacBio and Illumina Hiseq.</title>
        <authorList>
            <person name="Carkaci D."/>
            <person name="Dargis R."/>
            <person name="Nielsen X.C."/>
            <person name="Skovgaard O."/>
            <person name="Fuursted K."/>
            <person name="Christensen J.J."/>
        </authorList>
    </citation>
    <scope>NUCLEOTIDE SEQUENCE [LARGE SCALE GENOMIC DNA]</scope>
    <source>
        <strain evidence="11">CCUG4311</strain>
    </source>
</reference>
<dbReference type="GO" id="GO:0007035">
    <property type="term" value="P:vacuolar acidification"/>
    <property type="evidence" value="ECO:0007669"/>
    <property type="project" value="TreeGrafter"/>
</dbReference>
<feature type="transmembrane region" description="Helical" evidence="9">
    <location>
        <begin position="567"/>
        <end position="590"/>
    </location>
</feature>
<keyword evidence="3" id="KW-0813">Transport</keyword>
<dbReference type="KEGG" id="avs:AWM76_06070"/>
<keyword evidence="4 9" id="KW-0812">Transmembrane</keyword>
<comment type="subcellular location">
    <subcellularLocation>
        <location evidence="1">Membrane</location>
        <topology evidence="1">Multi-pass membrane protein</topology>
    </subcellularLocation>
</comment>
<evidence type="ECO:0000313" key="10">
    <source>
        <dbReference type="EMBL" id="AMC01137.1"/>
    </source>
</evidence>
<evidence type="ECO:0000256" key="8">
    <source>
        <dbReference type="SAM" id="Coils"/>
    </source>
</evidence>
<proteinExistence type="inferred from homology"/>
<feature type="transmembrane region" description="Helical" evidence="9">
    <location>
        <begin position="506"/>
        <end position="523"/>
    </location>
</feature>
<evidence type="ECO:0000256" key="7">
    <source>
        <dbReference type="ARBA" id="ARBA00023136"/>
    </source>
</evidence>